<dbReference type="VEuPathDB" id="FungiDB:SCHCODRAFT_02509334"/>
<feature type="region of interest" description="Disordered" evidence="1">
    <location>
        <begin position="234"/>
        <end position="272"/>
    </location>
</feature>
<dbReference type="OrthoDB" id="10452019at2759"/>
<accession>D8QME9</accession>
<dbReference type="AlphaFoldDB" id="D8QME9"/>
<keyword evidence="3" id="KW-1185">Reference proteome</keyword>
<proteinExistence type="predicted"/>
<evidence type="ECO:0000256" key="1">
    <source>
        <dbReference type="SAM" id="MobiDB-lite"/>
    </source>
</evidence>
<dbReference type="EMBL" id="GL377325">
    <property type="protein sequence ID" value="EFI90971.1"/>
    <property type="molecule type" value="Genomic_DNA"/>
</dbReference>
<protein>
    <submittedName>
        <fullName evidence="2">Uncharacterized protein</fullName>
    </submittedName>
</protein>
<feature type="non-terminal residue" evidence="2">
    <location>
        <position position="294"/>
    </location>
</feature>
<gene>
    <name evidence="2" type="ORF">SCHCODRAFT_115022</name>
</gene>
<dbReference type="KEGG" id="scm:SCHCO_02509334"/>
<organism evidence="3">
    <name type="scientific">Schizophyllum commune (strain H4-8 / FGSC 9210)</name>
    <name type="common">Split gill fungus</name>
    <dbReference type="NCBI Taxonomy" id="578458"/>
    <lineage>
        <taxon>Eukaryota</taxon>
        <taxon>Fungi</taxon>
        <taxon>Dikarya</taxon>
        <taxon>Basidiomycota</taxon>
        <taxon>Agaricomycotina</taxon>
        <taxon>Agaricomycetes</taxon>
        <taxon>Agaricomycetidae</taxon>
        <taxon>Agaricales</taxon>
        <taxon>Schizophyllaceae</taxon>
        <taxon>Schizophyllum</taxon>
    </lineage>
</organism>
<sequence>MLYSPSPLGTVPSPSYFASLRYPLGAATSPFASPLGSIATDVDPFELAVAVRAPRTVAVMIRDTALEGSDSAAGIEQTPLPFTAFLPDDYVLPEDVDEEPLPFPGLPSWELAVQMQAHYIEPKLPRALEAMLGDDDSADGAHALAASSPPSYTLPSVPSTLEAMVLGTAKASLVSVQPRSLVSNLIGLGSGGGISPAVAPKSVNSQGTDVDLAEKLAVDAHDIVFIDAESEDPLAPSTSAAHSADPAIKLDGPLHETKGSQGKQAASPLGELPLPDMDFASTMVSAVEGLWNGA</sequence>
<evidence type="ECO:0000313" key="3">
    <source>
        <dbReference type="Proteomes" id="UP000007431"/>
    </source>
</evidence>
<dbReference type="InParanoid" id="D8QME9"/>
<dbReference type="GeneID" id="9588197"/>
<dbReference type="Proteomes" id="UP000007431">
    <property type="component" value="Unassembled WGS sequence"/>
</dbReference>
<dbReference type="HOGENOM" id="CLU_947158_0_0_1"/>
<reference evidence="2 3" key="1">
    <citation type="journal article" date="2010" name="Nat. Biotechnol.">
        <title>Genome sequence of the model mushroom Schizophyllum commune.</title>
        <authorList>
            <person name="Ohm R.A."/>
            <person name="de Jong J.F."/>
            <person name="Lugones L.G."/>
            <person name="Aerts A."/>
            <person name="Kothe E."/>
            <person name="Stajich J.E."/>
            <person name="de Vries R.P."/>
            <person name="Record E."/>
            <person name="Levasseur A."/>
            <person name="Baker S.E."/>
            <person name="Bartholomew K.A."/>
            <person name="Coutinho P.M."/>
            <person name="Erdmann S."/>
            <person name="Fowler T.J."/>
            <person name="Gathman A.C."/>
            <person name="Lombard V."/>
            <person name="Henrissat B."/>
            <person name="Knabe N."/>
            <person name="Kuees U."/>
            <person name="Lilly W.W."/>
            <person name="Lindquist E."/>
            <person name="Lucas S."/>
            <person name="Magnuson J.K."/>
            <person name="Piumi F."/>
            <person name="Raudaskoski M."/>
            <person name="Salamov A."/>
            <person name="Schmutz J."/>
            <person name="Schwarze F.W.M.R."/>
            <person name="vanKuyk P.A."/>
            <person name="Horton J.S."/>
            <person name="Grigoriev I.V."/>
            <person name="Woesten H.A.B."/>
        </authorList>
    </citation>
    <scope>NUCLEOTIDE SEQUENCE [LARGE SCALE GENOMIC DNA]</scope>
    <source>
        <strain evidence="3">H4-8 / FGSC 9210</strain>
    </source>
</reference>
<evidence type="ECO:0000313" key="2">
    <source>
        <dbReference type="EMBL" id="EFI90971.1"/>
    </source>
</evidence>
<name>D8QME9_SCHCM</name>